<dbReference type="GeneID" id="63803737"/>
<dbReference type="AlphaFoldDB" id="A0A1Y1WD44"/>
<dbReference type="OrthoDB" id="250175at2759"/>
<dbReference type="GO" id="GO:0003729">
    <property type="term" value="F:mRNA binding"/>
    <property type="evidence" value="ECO:0007669"/>
    <property type="project" value="TreeGrafter"/>
</dbReference>
<dbReference type="GO" id="GO:0006412">
    <property type="term" value="P:translation"/>
    <property type="evidence" value="ECO:0007669"/>
    <property type="project" value="InterPro"/>
</dbReference>
<evidence type="ECO:0000259" key="5">
    <source>
        <dbReference type="Pfam" id="PF16320"/>
    </source>
</evidence>
<evidence type="ECO:0000259" key="4">
    <source>
        <dbReference type="Pfam" id="PF00542"/>
    </source>
</evidence>
<keyword evidence="3" id="KW-0687">Ribonucleoprotein</keyword>
<evidence type="ECO:0000256" key="1">
    <source>
        <dbReference type="ARBA" id="ARBA00007197"/>
    </source>
</evidence>
<dbReference type="InterPro" id="IPR000206">
    <property type="entry name" value="Ribosomal_bL12"/>
</dbReference>
<evidence type="ECO:0000256" key="3">
    <source>
        <dbReference type="ARBA" id="ARBA00023274"/>
    </source>
</evidence>
<dbReference type="RefSeq" id="XP_040744968.1">
    <property type="nucleotide sequence ID" value="XM_040887089.1"/>
</dbReference>
<evidence type="ECO:0000313" key="7">
    <source>
        <dbReference type="Proteomes" id="UP000193922"/>
    </source>
</evidence>
<dbReference type="Gene3D" id="1.20.5.710">
    <property type="entry name" value="Single helix bin"/>
    <property type="match status" value="1"/>
</dbReference>
<feature type="domain" description="Large ribosomal subunit protein bL12 oligomerization" evidence="5">
    <location>
        <begin position="47"/>
        <end position="95"/>
    </location>
</feature>
<dbReference type="SUPFAM" id="SSF54736">
    <property type="entry name" value="ClpS-like"/>
    <property type="match status" value="1"/>
</dbReference>
<keyword evidence="7" id="KW-1185">Reference proteome</keyword>
<dbReference type="GO" id="GO:0003735">
    <property type="term" value="F:structural constituent of ribosome"/>
    <property type="evidence" value="ECO:0007669"/>
    <property type="project" value="InterPro"/>
</dbReference>
<dbReference type="Pfam" id="PF00542">
    <property type="entry name" value="Ribosomal_L12"/>
    <property type="match status" value="1"/>
</dbReference>
<dbReference type="HAMAP" id="MF_00368">
    <property type="entry name" value="Ribosomal_bL12"/>
    <property type="match status" value="1"/>
</dbReference>
<dbReference type="STRING" id="61395.A0A1Y1WD44"/>
<dbReference type="PANTHER" id="PTHR45987:SF4">
    <property type="entry name" value="LARGE RIBOSOMAL SUBUNIT PROTEIN BL12M"/>
    <property type="match status" value="1"/>
</dbReference>
<dbReference type="EMBL" id="MCFD01000004">
    <property type="protein sequence ID" value="ORX71453.1"/>
    <property type="molecule type" value="Genomic_DNA"/>
</dbReference>
<protein>
    <submittedName>
        <fullName evidence="6">ClpS-like protein</fullName>
    </submittedName>
</protein>
<organism evidence="6 7">
    <name type="scientific">Linderina pennispora</name>
    <dbReference type="NCBI Taxonomy" id="61395"/>
    <lineage>
        <taxon>Eukaryota</taxon>
        <taxon>Fungi</taxon>
        <taxon>Fungi incertae sedis</taxon>
        <taxon>Zoopagomycota</taxon>
        <taxon>Kickxellomycotina</taxon>
        <taxon>Kickxellomycetes</taxon>
        <taxon>Kickxellales</taxon>
        <taxon>Kickxellaceae</taxon>
        <taxon>Linderina</taxon>
    </lineage>
</organism>
<dbReference type="Pfam" id="PF16320">
    <property type="entry name" value="Ribosomal_L12_N"/>
    <property type="match status" value="1"/>
</dbReference>
<dbReference type="InterPro" id="IPR013823">
    <property type="entry name" value="Ribosomal_bL12_C"/>
</dbReference>
<evidence type="ECO:0000256" key="2">
    <source>
        <dbReference type="ARBA" id="ARBA00022980"/>
    </source>
</evidence>
<dbReference type="Proteomes" id="UP000193922">
    <property type="component" value="Unassembled WGS sequence"/>
</dbReference>
<dbReference type="InterPro" id="IPR014719">
    <property type="entry name" value="Ribosomal_bL12_C/ClpS-like"/>
</dbReference>
<sequence>MFRASLVRSIARPMASRRLVHISAVRRAAEPIATPEGSGAPAEISPKISAIVDKVAELTLLETSQLVDALKSKFNITEAIQVAAAPGGAAPAAAAAPAAEEKAAEKTEFKIKLEKIDAAQKAKVIREIKNLIPDMNLVAAKKFVESVPKVVKDLAPKEEAEKIKKALEALGATVVLE</sequence>
<dbReference type="PANTHER" id="PTHR45987">
    <property type="entry name" value="39S RIBOSOMAL PROTEIN L12"/>
    <property type="match status" value="1"/>
</dbReference>
<keyword evidence="2" id="KW-0689">Ribosomal protein</keyword>
<proteinExistence type="inferred from homology"/>
<dbReference type="InterPro" id="IPR036235">
    <property type="entry name" value="Ribosomal_bL12_oligo_N_sf"/>
</dbReference>
<dbReference type="GO" id="GO:0005762">
    <property type="term" value="C:mitochondrial large ribosomal subunit"/>
    <property type="evidence" value="ECO:0007669"/>
    <property type="project" value="TreeGrafter"/>
</dbReference>
<feature type="domain" description="Large ribosomal subunit protein bL12 C-terminal" evidence="4">
    <location>
        <begin position="109"/>
        <end position="176"/>
    </location>
</feature>
<comment type="caution">
    <text evidence="6">The sequence shown here is derived from an EMBL/GenBank/DDBJ whole genome shotgun (WGS) entry which is preliminary data.</text>
</comment>
<dbReference type="FunFam" id="3.30.1390.10:FF:000001">
    <property type="entry name" value="50S ribosomal protein L7/L12"/>
    <property type="match status" value="1"/>
</dbReference>
<name>A0A1Y1WD44_9FUNG</name>
<comment type="similarity">
    <text evidence="1">Belongs to the bacterial ribosomal protein bL12 family.</text>
</comment>
<accession>A0A1Y1WD44</accession>
<gene>
    <name evidence="6" type="ORF">DL89DRAFT_266476</name>
</gene>
<dbReference type="Gene3D" id="3.30.1390.10">
    <property type="match status" value="1"/>
</dbReference>
<evidence type="ECO:0000313" key="6">
    <source>
        <dbReference type="EMBL" id="ORX71453.1"/>
    </source>
</evidence>
<reference evidence="6 7" key="1">
    <citation type="submission" date="2016-07" db="EMBL/GenBank/DDBJ databases">
        <title>Pervasive Adenine N6-methylation of Active Genes in Fungi.</title>
        <authorList>
            <consortium name="DOE Joint Genome Institute"/>
            <person name="Mondo S.J."/>
            <person name="Dannebaum R.O."/>
            <person name="Kuo R.C."/>
            <person name="Labutti K."/>
            <person name="Haridas S."/>
            <person name="Kuo A."/>
            <person name="Salamov A."/>
            <person name="Ahrendt S.R."/>
            <person name="Lipzen A."/>
            <person name="Sullivan W."/>
            <person name="Andreopoulos W.B."/>
            <person name="Clum A."/>
            <person name="Lindquist E."/>
            <person name="Daum C."/>
            <person name="Ramamoorthy G.K."/>
            <person name="Gryganskyi A."/>
            <person name="Culley D."/>
            <person name="Magnuson J.K."/>
            <person name="James T.Y."/>
            <person name="O'Malley M.A."/>
            <person name="Stajich J.E."/>
            <person name="Spatafora J.W."/>
            <person name="Visel A."/>
            <person name="Grigoriev I.V."/>
        </authorList>
    </citation>
    <scope>NUCLEOTIDE SEQUENCE [LARGE SCALE GENOMIC DNA]</scope>
    <source>
        <strain evidence="6 7">ATCC 12442</strain>
    </source>
</reference>
<dbReference type="SUPFAM" id="SSF48300">
    <property type="entry name" value="Ribosomal protein L7/12, oligomerisation (N-terminal) domain"/>
    <property type="match status" value="1"/>
</dbReference>
<dbReference type="InterPro" id="IPR008932">
    <property type="entry name" value="Ribosomal_bL12_oligo"/>
</dbReference>